<dbReference type="KEGG" id="faf:OE104_02875"/>
<keyword evidence="2" id="KW-0812">Transmembrane</keyword>
<dbReference type="Pfam" id="PF07423">
    <property type="entry name" value="DUF1510"/>
    <property type="match status" value="1"/>
</dbReference>
<gene>
    <name evidence="4" type="ORF">OE104_02875</name>
</gene>
<name>A0A9E8LVJ6_9BACI</name>
<evidence type="ECO:0000256" key="1">
    <source>
        <dbReference type="SAM" id="MobiDB-lite"/>
    </source>
</evidence>
<dbReference type="InterPro" id="IPR009988">
    <property type="entry name" value="DUF1510"/>
</dbReference>
<feature type="compositionally biased region" description="Acidic residues" evidence="1">
    <location>
        <begin position="75"/>
        <end position="100"/>
    </location>
</feature>
<accession>A0A9E8LVJ6</accession>
<feature type="domain" description="DUF1510" evidence="3">
    <location>
        <begin position="141"/>
        <end position="232"/>
    </location>
</feature>
<organism evidence="4 5">
    <name type="scientific">Fervidibacillus albus</name>
    <dbReference type="NCBI Taxonomy" id="2980026"/>
    <lineage>
        <taxon>Bacteria</taxon>
        <taxon>Bacillati</taxon>
        <taxon>Bacillota</taxon>
        <taxon>Bacilli</taxon>
        <taxon>Bacillales</taxon>
        <taxon>Bacillaceae</taxon>
        <taxon>Fervidibacillus</taxon>
    </lineage>
</organism>
<dbReference type="Proteomes" id="UP001164718">
    <property type="component" value="Chromosome"/>
</dbReference>
<sequence>MSNQYPPIRRSRMEQHAKKRRKKDFILNILIGIVFLAILVVGYSILFGDDSKDEMAMDTQGEETENNNGSLIGEEREEDEEIEESEGDGNDSFDEEETETNEPVTSDNEQTNTDEEMTNEETGEQIVEQSSDDPNVIKAVIDPSWEPIGTSQTGEHITVYDKGSTDRIEMEQALAYATNTTVDNLTIWWLQRGEIVNKHVIGTVETKNDGQVYRVYLEWIDGQGWKPTKMEYLKENDKES</sequence>
<feature type="region of interest" description="Disordered" evidence="1">
    <location>
        <begin position="56"/>
        <end position="135"/>
    </location>
</feature>
<dbReference type="AlphaFoldDB" id="A0A9E8LVJ6"/>
<evidence type="ECO:0000259" key="3">
    <source>
        <dbReference type="Pfam" id="PF07423"/>
    </source>
</evidence>
<reference evidence="4" key="1">
    <citation type="submission" date="2022-09" db="EMBL/GenBank/DDBJ databases">
        <title>Complete Genomes of Fervidibacillus albus and Fervidibacillus halotolerans isolated from tidal flat sediments.</title>
        <authorList>
            <person name="Kwon K.K."/>
            <person name="Yang S.-H."/>
            <person name="Park M.J."/>
            <person name="Oh H.-M."/>
        </authorList>
    </citation>
    <scope>NUCLEOTIDE SEQUENCE</scope>
    <source>
        <strain evidence="4">MEBiC13591</strain>
    </source>
</reference>
<evidence type="ECO:0000256" key="2">
    <source>
        <dbReference type="SAM" id="Phobius"/>
    </source>
</evidence>
<keyword evidence="2" id="KW-0472">Membrane</keyword>
<protein>
    <submittedName>
        <fullName evidence="4">YrrS family protein</fullName>
    </submittedName>
</protein>
<evidence type="ECO:0000313" key="4">
    <source>
        <dbReference type="EMBL" id="WAA10296.1"/>
    </source>
</evidence>
<keyword evidence="5" id="KW-1185">Reference proteome</keyword>
<dbReference type="RefSeq" id="WP_275418081.1">
    <property type="nucleotide sequence ID" value="NZ_CP106878.1"/>
</dbReference>
<keyword evidence="2" id="KW-1133">Transmembrane helix</keyword>
<dbReference type="EMBL" id="CP106878">
    <property type="protein sequence ID" value="WAA10296.1"/>
    <property type="molecule type" value="Genomic_DNA"/>
</dbReference>
<proteinExistence type="predicted"/>
<feature type="compositionally biased region" description="Acidic residues" evidence="1">
    <location>
        <begin position="112"/>
        <end position="123"/>
    </location>
</feature>
<feature type="transmembrane region" description="Helical" evidence="2">
    <location>
        <begin position="25"/>
        <end position="46"/>
    </location>
</feature>
<evidence type="ECO:0000313" key="5">
    <source>
        <dbReference type="Proteomes" id="UP001164718"/>
    </source>
</evidence>